<evidence type="ECO:0000256" key="1">
    <source>
        <dbReference type="SAM" id="MobiDB-lite"/>
    </source>
</evidence>
<accession>A0A8T0GF57</accession>
<protein>
    <recommendedName>
        <fullName evidence="5">Transmembrane protein</fullName>
    </recommendedName>
</protein>
<dbReference type="PANTHER" id="PTHR33287">
    <property type="entry name" value="OS03G0453550 PROTEIN"/>
    <property type="match status" value="1"/>
</dbReference>
<evidence type="ECO:0008006" key="5">
    <source>
        <dbReference type="Google" id="ProtNLM"/>
    </source>
</evidence>
<dbReference type="EMBL" id="CM026432">
    <property type="protein sequence ID" value="KAG0557305.1"/>
    <property type="molecule type" value="Genomic_DNA"/>
</dbReference>
<feature type="transmembrane region" description="Helical" evidence="2">
    <location>
        <begin position="229"/>
        <end position="249"/>
    </location>
</feature>
<dbReference type="AlphaFoldDB" id="A0A8T0GF57"/>
<keyword evidence="2" id="KW-1133">Transmembrane helix</keyword>
<feature type="transmembrane region" description="Helical" evidence="2">
    <location>
        <begin position="107"/>
        <end position="128"/>
    </location>
</feature>
<feature type="transmembrane region" description="Helical" evidence="2">
    <location>
        <begin position="140"/>
        <end position="158"/>
    </location>
</feature>
<organism evidence="3 4">
    <name type="scientific">Ceratodon purpureus</name>
    <name type="common">Fire moss</name>
    <name type="synonym">Dicranum purpureum</name>
    <dbReference type="NCBI Taxonomy" id="3225"/>
    <lineage>
        <taxon>Eukaryota</taxon>
        <taxon>Viridiplantae</taxon>
        <taxon>Streptophyta</taxon>
        <taxon>Embryophyta</taxon>
        <taxon>Bryophyta</taxon>
        <taxon>Bryophytina</taxon>
        <taxon>Bryopsida</taxon>
        <taxon>Dicranidae</taxon>
        <taxon>Pseudoditrichales</taxon>
        <taxon>Ditrichaceae</taxon>
        <taxon>Ceratodon</taxon>
    </lineage>
</organism>
<name>A0A8T0GF57_CERPU</name>
<comment type="caution">
    <text evidence="3">The sequence shown here is derived from an EMBL/GenBank/DDBJ whole genome shotgun (WGS) entry which is preliminary data.</text>
</comment>
<evidence type="ECO:0000313" key="3">
    <source>
        <dbReference type="EMBL" id="KAG0557305.1"/>
    </source>
</evidence>
<keyword evidence="4" id="KW-1185">Reference proteome</keyword>
<dbReference type="Proteomes" id="UP000822688">
    <property type="component" value="Chromosome 11"/>
</dbReference>
<feature type="region of interest" description="Disordered" evidence="1">
    <location>
        <begin position="1"/>
        <end position="63"/>
    </location>
</feature>
<gene>
    <name evidence="3" type="ORF">KC19_11G118800</name>
</gene>
<keyword evidence="2" id="KW-0472">Membrane</keyword>
<keyword evidence="2" id="KW-0812">Transmembrane</keyword>
<evidence type="ECO:0000313" key="4">
    <source>
        <dbReference type="Proteomes" id="UP000822688"/>
    </source>
</evidence>
<evidence type="ECO:0000256" key="2">
    <source>
        <dbReference type="SAM" id="Phobius"/>
    </source>
</evidence>
<sequence length="259" mass="28126">MAEPNVTEGAPNGSDAPTVGKAATRTDDLNVTGCNRPQGATVLPGPTVSPGATGPPAATGHQIKEGVDLDPDARKKLVALEALKEWKDAESGLEGKVGRRTKQTDKLIYEIYQLVGLYSVFVGVVFTAALQSSNLQCQHIWSPVLLCVVAFLIIILVTRKRLKRYKELRATIKSEEKSRTEIYGKIGKLKSFGHKRFDFAIDAPESKLTSTESTKPKSTCGIRVTASRVIPFVLTSLTLILVGSFIHILCLKDISSRLH</sequence>
<dbReference type="PANTHER" id="PTHR33287:SF11">
    <property type="entry name" value="OS03G0778400 PROTEIN"/>
    <property type="match status" value="1"/>
</dbReference>
<proteinExistence type="predicted"/>
<reference evidence="3 4" key="1">
    <citation type="submission" date="2020-06" db="EMBL/GenBank/DDBJ databases">
        <title>WGS assembly of Ceratodon purpureus strain R40.</title>
        <authorList>
            <person name="Carey S.B."/>
            <person name="Jenkins J."/>
            <person name="Shu S."/>
            <person name="Lovell J.T."/>
            <person name="Sreedasyam A."/>
            <person name="Maumus F."/>
            <person name="Tiley G.P."/>
            <person name="Fernandez-Pozo N."/>
            <person name="Barry K."/>
            <person name="Chen C."/>
            <person name="Wang M."/>
            <person name="Lipzen A."/>
            <person name="Daum C."/>
            <person name="Saski C.A."/>
            <person name="Payton A.C."/>
            <person name="Mcbreen J.C."/>
            <person name="Conrad R.E."/>
            <person name="Kollar L.M."/>
            <person name="Olsson S."/>
            <person name="Huttunen S."/>
            <person name="Landis J.B."/>
            <person name="Wickett N.J."/>
            <person name="Johnson M.G."/>
            <person name="Rensing S.A."/>
            <person name="Grimwood J."/>
            <person name="Schmutz J."/>
            <person name="Mcdaniel S.F."/>
        </authorList>
    </citation>
    <scope>NUCLEOTIDE SEQUENCE [LARGE SCALE GENOMIC DNA]</scope>
    <source>
        <strain evidence="3 4">R40</strain>
    </source>
</reference>